<evidence type="ECO:0000256" key="4">
    <source>
        <dbReference type="ARBA" id="ARBA00022475"/>
    </source>
</evidence>
<dbReference type="Gene3D" id="1.20.1080.10">
    <property type="entry name" value="Glycerol uptake facilitator protein"/>
    <property type="match status" value="1"/>
</dbReference>
<organism evidence="10 11">
    <name type="scientific">Adineta ricciae</name>
    <name type="common">Rotifer</name>
    <dbReference type="NCBI Taxonomy" id="249248"/>
    <lineage>
        <taxon>Eukaryota</taxon>
        <taxon>Metazoa</taxon>
        <taxon>Spiralia</taxon>
        <taxon>Gnathifera</taxon>
        <taxon>Rotifera</taxon>
        <taxon>Eurotatoria</taxon>
        <taxon>Bdelloidea</taxon>
        <taxon>Adinetida</taxon>
        <taxon>Adinetidae</taxon>
        <taxon>Adineta</taxon>
    </lineage>
</organism>
<dbReference type="InterPro" id="IPR023271">
    <property type="entry name" value="Aquaporin-like"/>
</dbReference>
<dbReference type="PANTHER" id="PTHR19139:SF199">
    <property type="entry name" value="MIP17260P"/>
    <property type="match status" value="1"/>
</dbReference>
<dbReference type="GO" id="GO:0015250">
    <property type="term" value="F:water channel activity"/>
    <property type="evidence" value="ECO:0007669"/>
    <property type="project" value="TreeGrafter"/>
</dbReference>
<dbReference type="InterPro" id="IPR022357">
    <property type="entry name" value="MIP_CS"/>
</dbReference>
<sequence length="326" mass="35058">MTSQFVPSPSVDSYTQPMDVGIPLIDSNDSDSNHVTQPNLSTTVTKIVSKNVHPRPDPPFFQTPAPKPKQTSLFDRLFPLSQVKRVEFYQALLSEYIATLILVLVATSTGLPVASTGVPDVHGALASGLIVATIVVGFGHVSGAHINPAVTVTFLVANEIDFYRALLYIGMQLLGAVSASALVKTITPMHAQNSLGMTMITQDVSLTQAFIVEFFITFILCYTVHAICDKHRDDVGGSKALAVGFAVTVGCLFGGPYTGASMNPARSFGPAAIMGSWKNHWIYWFGPLAGSIVAGLIYTRVLKRTPESAELNKSRAHAKLDKENHI</sequence>
<feature type="transmembrane region" description="Helical" evidence="9">
    <location>
        <begin position="123"/>
        <end position="144"/>
    </location>
</feature>
<dbReference type="Pfam" id="PF00230">
    <property type="entry name" value="MIP"/>
    <property type="match status" value="1"/>
</dbReference>
<comment type="similarity">
    <text evidence="2 8">Belongs to the MIP/aquaporin (TC 1.A.8) family.</text>
</comment>
<evidence type="ECO:0000256" key="9">
    <source>
        <dbReference type="SAM" id="Phobius"/>
    </source>
</evidence>
<evidence type="ECO:0000256" key="5">
    <source>
        <dbReference type="ARBA" id="ARBA00022692"/>
    </source>
</evidence>
<gene>
    <name evidence="10" type="ORF">XAT740_LOCUS2087</name>
</gene>
<feature type="transmembrane region" description="Helical" evidence="9">
    <location>
        <begin position="280"/>
        <end position="298"/>
    </location>
</feature>
<keyword evidence="11" id="KW-1185">Reference proteome</keyword>
<accession>A0A813RFN3</accession>
<evidence type="ECO:0000256" key="7">
    <source>
        <dbReference type="ARBA" id="ARBA00023136"/>
    </source>
</evidence>
<evidence type="ECO:0000256" key="2">
    <source>
        <dbReference type="ARBA" id="ARBA00006175"/>
    </source>
</evidence>
<keyword evidence="4" id="KW-1003">Cell membrane</keyword>
<evidence type="ECO:0000256" key="6">
    <source>
        <dbReference type="ARBA" id="ARBA00022989"/>
    </source>
</evidence>
<protein>
    <submittedName>
        <fullName evidence="10">Uncharacterized protein</fullName>
    </submittedName>
</protein>
<evidence type="ECO:0000313" key="10">
    <source>
        <dbReference type="EMBL" id="CAF0783207.1"/>
    </source>
</evidence>
<keyword evidence="6 9" id="KW-1133">Transmembrane helix</keyword>
<dbReference type="AlphaFoldDB" id="A0A813RFN3"/>
<feature type="transmembrane region" description="Helical" evidence="9">
    <location>
        <begin position="206"/>
        <end position="228"/>
    </location>
</feature>
<dbReference type="Proteomes" id="UP000663828">
    <property type="component" value="Unassembled WGS sequence"/>
</dbReference>
<dbReference type="PANTHER" id="PTHR19139">
    <property type="entry name" value="AQUAPORIN TRANSPORTER"/>
    <property type="match status" value="1"/>
</dbReference>
<keyword evidence="7 9" id="KW-0472">Membrane</keyword>
<evidence type="ECO:0000256" key="3">
    <source>
        <dbReference type="ARBA" id="ARBA00022448"/>
    </source>
</evidence>
<dbReference type="EMBL" id="CAJNOR010000068">
    <property type="protein sequence ID" value="CAF0783207.1"/>
    <property type="molecule type" value="Genomic_DNA"/>
</dbReference>
<dbReference type="InterPro" id="IPR034294">
    <property type="entry name" value="Aquaporin_transptr"/>
</dbReference>
<evidence type="ECO:0000256" key="8">
    <source>
        <dbReference type="RuleBase" id="RU000477"/>
    </source>
</evidence>
<dbReference type="SUPFAM" id="SSF81338">
    <property type="entry name" value="Aquaporin-like"/>
    <property type="match status" value="1"/>
</dbReference>
<keyword evidence="3 8" id="KW-0813">Transport</keyword>
<comment type="caution">
    <text evidence="10">The sequence shown here is derived from an EMBL/GenBank/DDBJ whole genome shotgun (WGS) entry which is preliminary data.</text>
</comment>
<dbReference type="NCBIfam" id="TIGR00861">
    <property type="entry name" value="MIP"/>
    <property type="match status" value="1"/>
</dbReference>
<feature type="transmembrane region" description="Helical" evidence="9">
    <location>
        <begin position="240"/>
        <end position="260"/>
    </location>
</feature>
<dbReference type="CDD" id="cd00333">
    <property type="entry name" value="MIP"/>
    <property type="match status" value="1"/>
</dbReference>
<comment type="subcellular location">
    <subcellularLocation>
        <location evidence="1">Cell membrane</location>
        <topology evidence="1">Multi-pass membrane protein</topology>
    </subcellularLocation>
</comment>
<reference evidence="10" key="1">
    <citation type="submission" date="2021-02" db="EMBL/GenBank/DDBJ databases">
        <authorList>
            <person name="Nowell W R."/>
        </authorList>
    </citation>
    <scope>NUCLEOTIDE SEQUENCE</scope>
</reference>
<proteinExistence type="inferred from homology"/>
<evidence type="ECO:0000256" key="1">
    <source>
        <dbReference type="ARBA" id="ARBA00004651"/>
    </source>
</evidence>
<name>A0A813RFN3_ADIRI</name>
<dbReference type="InterPro" id="IPR000425">
    <property type="entry name" value="MIP"/>
</dbReference>
<feature type="transmembrane region" description="Helical" evidence="9">
    <location>
        <begin position="165"/>
        <end position="186"/>
    </location>
</feature>
<dbReference type="GO" id="GO:0005886">
    <property type="term" value="C:plasma membrane"/>
    <property type="evidence" value="ECO:0007669"/>
    <property type="project" value="UniProtKB-SubCell"/>
</dbReference>
<feature type="transmembrane region" description="Helical" evidence="9">
    <location>
        <begin position="91"/>
        <end position="111"/>
    </location>
</feature>
<keyword evidence="5 8" id="KW-0812">Transmembrane</keyword>
<dbReference type="PRINTS" id="PR00783">
    <property type="entry name" value="MINTRINSICP"/>
</dbReference>
<evidence type="ECO:0000313" key="11">
    <source>
        <dbReference type="Proteomes" id="UP000663828"/>
    </source>
</evidence>
<dbReference type="PROSITE" id="PS00221">
    <property type="entry name" value="MIP"/>
    <property type="match status" value="1"/>
</dbReference>